<protein>
    <submittedName>
        <fullName evidence="1">Uncharacterized protein</fullName>
    </submittedName>
</protein>
<evidence type="ECO:0000313" key="2">
    <source>
        <dbReference type="Proteomes" id="UP000688947"/>
    </source>
</evidence>
<dbReference type="PANTHER" id="PTHR34615:SF1">
    <property type="entry name" value="PX DOMAIN-CONTAINING PROTEIN"/>
    <property type="match status" value="1"/>
</dbReference>
<accession>A0A8T1UIQ2</accession>
<reference evidence="1" key="1">
    <citation type="submission" date="2021-01" db="EMBL/GenBank/DDBJ databases">
        <title>Phytophthora aleatoria, a newly-described species from Pinus radiata is distinct from Phytophthora cactorum isolates based on comparative genomics.</title>
        <authorList>
            <person name="Mcdougal R."/>
            <person name="Panda P."/>
            <person name="Williams N."/>
            <person name="Studholme D.J."/>
        </authorList>
    </citation>
    <scope>NUCLEOTIDE SEQUENCE</scope>
    <source>
        <strain evidence="1">NZFS 3830</strain>
    </source>
</reference>
<dbReference type="EMBL" id="JAENGZ010000249">
    <property type="protein sequence ID" value="KAG6964046.1"/>
    <property type="molecule type" value="Genomic_DNA"/>
</dbReference>
<dbReference type="OrthoDB" id="125659at2759"/>
<dbReference type="AlphaFoldDB" id="A0A8T1UIQ2"/>
<organism evidence="1 2">
    <name type="scientific">Phytophthora cactorum</name>
    <dbReference type="NCBI Taxonomy" id="29920"/>
    <lineage>
        <taxon>Eukaryota</taxon>
        <taxon>Sar</taxon>
        <taxon>Stramenopiles</taxon>
        <taxon>Oomycota</taxon>
        <taxon>Peronosporomycetes</taxon>
        <taxon>Peronosporales</taxon>
        <taxon>Peronosporaceae</taxon>
        <taxon>Phytophthora</taxon>
    </lineage>
</organism>
<gene>
    <name evidence="1" type="ORF">JG687_00006219</name>
</gene>
<comment type="caution">
    <text evidence="1">The sequence shown here is derived from an EMBL/GenBank/DDBJ whole genome shotgun (WGS) entry which is preliminary data.</text>
</comment>
<dbReference type="PANTHER" id="PTHR34615">
    <property type="entry name" value="PX DOMAIN-CONTAINING PROTEIN"/>
    <property type="match status" value="1"/>
</dbReference>
<dbReference type="Proteomes" id="UP000688947">
    <property type="component" value="Unassembled WGS sequence"/>
</dbReference>
<name>A0A8T1UIQ2_9STRA</name>
<evidence type="ECO:0000313" key="1">
    <source>
        <dbReference type="EMBL" id="KAG6964046.1"/>
    </source>
</evidence>
<sequence>MTSRQLCADYCRPWRSKHDGYTAEFAELQASATPSIASFGFVGETTRNIYQWMVLIQHNLPIAEVENKFTRAVVTMKPTSVNTIKKNIDMVHLLECMDSDSDEDVLTHRRVARELLEASGLKQLHGDWEVASKLRRYGLALLYDSIPRHSIPQVQFNIDDFTEDTCLFFYRFTHRQLRKLQVLFRLPDVIRTGGHSRACCSGLEGLCIVLNRLAYPSRWLQLSRTYGLLVKIRICSHTVARLAALAVALQSPPSVS</sequence>
<dbReference type="VEuPathDB" id="FungiDB:PC110_g1676"/>
<proteinExistence type="predicted"/>